<dbReference type="PROSITE" id="PS50887">
    <property type="entry name" value="GGDEF"/>
    <property type="match status" value="1"/>
</dbReference>
<dbReference type="Gene3D" id="3.30.70.270">
    <property type="match status" value="1"/>
</dbReference>
<dbReference type="PANTHER" id="PTHR45138">
    <property type="entry name" value="REGULATORY COMPONENTS OF SENSORY TRANSDUCTION SYSTEM"/>
    <property type="match status" value="1"/>
</dbReference>
<comment type="caution">
    <text evidence="3">The sequence shown here is derived from an EMBL/GenBank/DDBJ whole genome shotgun (WGS) entry which is preliminary data.</text>
</comment>
<keyword evidence="4" id="KW-1185">Reference proteome</keyword>
<dbReference type="SMART" id="SM00267">
    <property type="entry name" value="GGDEF"/>
    <property type="match status" value="1"/>
</dbReference>
<feature type="domain" description="GGDEF" evidence="2">
    <location>
        <begin position="255"/>
        <end position="394"/>
    </location>
</feature>
<evidence type="ECO:0000313" key="3">
    <source>
        <dbReference type="EMBL" id="GAA3587010.1"/>
    </source>
</evidence>
<evidence type="ECO:0000256" key="1">
    <source>
        <dbReference type="SAM" id="Phobius"/>
    </source>
</evidence>
<dbReference type="PANTHER" id="PTHR45138:SF9">
    <property type="entry name" value="DIGUANYLATE CYCLASE DGCM-RELATED"/>
    <property type="match status" value="1"/>
</dbReference>
<dbReference type="Proteomes" id="UP001500689">
    <property type="component" value="Unassembled WGS sequence"/>
</dbReference>
<gene>
    <name evidence="3" type="ORF">GCM10022222_84640</name>
</gene>
<evidence type="ECO:0000313" key="4">
    <source>
        <dbReference type="Proteomes" id="UP001500689"/>
    </source>
</evidence>
<accession>A0ABP6YNN9</accession>
<evidence type="ECO:0000259" key="2">
    <source>
        <dbReference type="PROSITE" id="PS50887"/>
    </source>
</evidence>
<proteinExistence type="predicted"/>
<keyword evidence="1" id="KW-0812">Transmembrane</keyword>
<dbReference type="CDD" id="cd01949">
    <property type="entry name" value="GGDEF"/>
    <property type="match status" value="1"/>
</dbReference>
<feature type="transmembrane region" description="Helical" evidence="1">
    <location>
        <begin position="104"/>
        <end position="124"/>
    </location>
</feature>
<sequence length="394" mass="42131">MVLAVDVLAFSAIAGWCMAEPPTAGDVRVCLLLVAAGLLVGEVTSRAERMRRRLSDTPHVNMSSVTILAVTLLTSPVLGGAAAVALYLHLWWRATRWVSGMTPYRAVFNTSVMVISATASDLVARSLAPLTVGATQLIVLVAVIGTYWAVNSALVGAVIAIADGERSLPRLLGGWNDNALLLVTLCVGALAVVLIQKQPWMAVLVMPVIYVLHRSASVKHLEVVSSRDAKTGLLRMDAWRCLAEAGLAKAHRHEEPVAVLMIDIDHFKAINDGHDHMVGDDVLRAVAEAMCGEVRRTDLVGRFGGEEFVVFLADVEQGRAIAIAERIRQVVSTTAVPVRPAEHSAETVSVSVSIGVACDDAESANEGDLNMLMLVADNRLFVAKDRGRDQVRAG</sequence>
<dbReference type="InterPro" id="IPR043128">
    <property type="entry name" value="Rev_trsase/Diguanyl_cyclase"/>
</dbReference>
<dbReference type="InterPro" id="IPR029787">
    <property type="entry name" value="Nucleotide_cyclase"/>
</dbReference>
<protein>
    <submittedName>
        <fullName evidence="3">GGDEF domain-containing protein</fullName>
    </submittedName>
</protein>
<dbReference type="InterPro" id="IPR000160">
    <property type="entry name" value="GGDEF_dom"/>
</dbReference>
<organism evidence="3 4">
    <name type="scientific">Amycolatopsis ultiminotia</name>
    <dbReference type="NCBI Taxonomy" id="543629"/>
    <lineage>
        <taxon>Bacteria</taxon>
        <taxon>Bacillati</taxon>
        <taxon>Actinomycetota</taxon>
        <taxon>Actinomycetes</taxon>
        <taxon>Pseudonocardiales</taxon>
        <taxon>Pseudonocardiaceae</taxon>
        <taxon>Amycolatopsis</taxon>
    </lineage>
</organism>
<keyword evidence="1" id="KW-0472">Membrane</keyword>
<reference evidence="4" key="1">
    <citation type="journal article" date="2019" name="Int. J. Syst. Evol. Microbiol.">
        <title>The Global Catalogue of Microorganisms (GCM) 10K type strain sequencing project: providing services to taxonomists for standard genome sequencing and annotation.</title>
        <authorList>
            <consortium name="The Broad Institute Genomics Platform"/>
            <consortium name="The Broad Institute Genome Sequencing Center for Infectious Disease"/>
            <person name="Wu L."/>
            <person name="Ma J."/>
        </authorList>
    </citation>
    <scope>NUCLEOTIDE SEQUENCE [LARGE SCALE GENOMIC DNA]</scope>
    <source>
        <strain evidence="4">JCM 16898</strain>
    </source>
</reference>
<keyword evidence="1" id="KW-1133">Transmembrane helix</keyword>
<name>A0ABP6YNN9_9PSEU</name>
<feature type="transmembrane region" description="Helical" evidence="1">
    <location>
        <begin position="136"/>
        <end position="159"/>
    </location>
</feature>
<dbReference type="EMBL" id="BAAAZN010000034">
    <property type="protein sequence ID" value="GAA3587010.1"/>
    <property type="molecule type" value="Genomic_DNA"/>
</dbReference>
<dbReference type="NCBIfam" id="TIGR00254">
    <property type="entry name" value="GGDEF"/>
    <property type="match status" value="1"/>
</dbReference>
<dbReference type="Pfam" id="PF00990">
    <property type="entry name" value="GGDEF"/>
    <property type="match status" value="1"/>
</dbReference>
<feature type="transmembrane region" description="Helical" evidence="1">
    <location>
        <begin position="179"/>
        <end position="196"/>
    </location>
</feature>
<dbReference type="InterPro" id="IPR050469">
    <property type="entry name" value="Diguanylate_Cyclase"/>
</dbReference>
<feature type="transmembrane region" description="Helical" evidence="1">
    <location>
        <begin position="65"/>
        <end position="92"/>
    </location>
</feature>
<feature type="transmembrane region" description="Helical" evidence="1">
    <location>
        <begin position="29"/>
        <end position="45"/>
    </location>
</feature>
<dbReference type="SUPFAM" id="SSF55073">
    <property type="entry name" value="Nucleotide cyclase"/>
    <property type="match status" value="1"/>
</dbReference>